<feature type="region of interest" description="Disordered" evidence="1">
    <location>
        <begin position="98"/>
        <end position="125"/>
    </location>
</feature>
<evidence type="ECO:0000313" key="2">
    <source>
        <dbReference type="RefSeq" id="XP_016969655.1"/>
    </source>
</evidence>
<dbReference type="RefSeq" id="XP_016969655.1">
    <property type="nucleotide sequence ID" value="XM_017114166.1"/>
</dbReference>
<gene>
    <name evidence="2" type="primary">LOC108037560</name>
</gene>
<feature type="compositionally biased region" description="Polar residues" evidence="1">
    <location>
        <begin position="162"/>
        <end position="187"/>
    </location>
</feature>
<protein>
    <submittedName>
        <fullName evidence="2">Uncharacterized protein LOC108037560</fullName>
    </submittedName>
</protein>
<accession>A0A6P4DVL8</accession>
<dbReference type="AlphaFoldDB" id="A0A6P4DVL8"/>
<proteinExistence type="predicted"/>
<sequence length="472" mass="54003">MCEETQLNSSRALKSEQNSCEIYERERDNSKNSEQLVCERNSEQIKLHRNEKLIMKNDISHTSQYVVHMSNNSIKQHIKQGSSSDSFRTNQAITDINKSSSISSSSKNSDKTKSLESYSSNGENNSYAQISENGKDQLEIICAICDMIKNSIADQETKNRPHPQNSPTDHVIYSNKTRSQSAPNQRKNISRMESYLSQPPEIPEFLNRKQNCAESPKCAENVLVLQEETCESESEEGHYNYVTHYRMEKGGQDTSKTSCRGCQTPDYSINAECCRGCQTPDYSINADIVRMEDEYCNPVQRQKLPFTPSKNQRPDDLKISQQDQIRQNPPPAVIAFRTNDGDKWRELKAKLTLLMPNQLQMTPKTCQVPSQNALPCQDVHGQLRIAHQKEYVNDELVFSSSQLLINNSRDSNLAQKNSKRTKNTKMRKVIWKIPKPKMSQSQDNDCVIVFQRSVRPNTPSKISDRKFEQNNS</sequence>
<feature type="compositionally biased region" description="Low complexity" evidence="1">
    <location>
        <begin position="98"/>
        <end position="107"/>
    </location>
</feature>
<reference evidence="2" key="1">
    <citation type="submission" date="2025-08" db="UniProtKB">
        <authorList>
            <consortium name="RefSeq"/>
        </authorList>
    </citation>
    <scope>IDENTIFICATION</scope>
</reference>
<feature type="region of interest" description="Disordered" evidence="1">
    <location>
        <begin position="155"/>
        <end position="187"/>
    </location>
</feature>
<dbReference type="OrthoDB" id="7872381at2759"/>
<organism evidence="2">
    <name type="scientific">Drosophila rhopaloa</name>
    <name type="common">Fruit fly</name>
    <dbReference type="NCBI Taxonomy" id="1041015"/>
    <lineage>
        <taxon>Eukaryota</taxon>
        <taxon>Metazoa</taxon>
        <taxon>Ecdysozoa</taxon>
        <taxon>Arthropoda</taxon>
        <taxon>Hexapoda</taxon>
        <taxon>Insecta</taxon>
        <taxon>Pterygota</taxon>
        <taxon>Neoptera</taxon>
        <taxon>Endopterygota</taxon>
        <taxon>Diptera</taxon>
        <taxon>Brachycera</taxon>
        <taxon>Muscomorpha</taxon>
        <taxon>Ephydroidea</taxon>
        <taxon>Drosophilidae</taxon>
        <taxon>Drosophila</taxon>
        <taxon>Sophophora</taxon>
    </lineage>
</organism>
<feature type="compositionally biased region" description="Low complexity" evidence="1">
    <location>
        <begin position="115"/>
        <end position="125"/>
    </location>
</feature>
<feature type="non-terminal residue" evidence="2">
    <location>
        <position position="472"/>
    </location>
</feature>
<evidence type="ECO:0000256" key="1">
    <source>
        <dbReference type="SAM" id="MobiDB-lite"/>
    </source>
</evidence>
<name>A0A6P4DVL8_DRORH</name>